<accession>A0A1E1VYV3</accession>
<feature type="compositionally biased region" description="Polar residues" evidence="1">
    <location>
        <begin position="98"/>
        <end position="111"/>
    </location>
</feature>
<proteinExistence type="predicted"/>
<feature type="compositionally biased region" description="Polar residues" evidence="1">
    <location>
        <begin position="11"/>
        <end position="26"/>
    </location>
</feature>
<evidence type="ECO:0000313" key="2">
    <source>
        <dbReference type="EMBL" id="JAT79905.1"/>
    </source>
</evidence>
<sequence>PGFSITPPPQNRQSSDSAFSSANTDMSFHHKPASTENVTPANRNRKRSHESVDESVSSQSHDYRPSSSKRVEELRNSSKRSRRQSPNASLLDSDYEDNSFSHFSAETDSDE</sequence>
<organism evidence="2">
    <name type="scientific">Pectinophora gossypiella</name>
    <name type="common">Cotton pink bollworm</name>
    <name type="synonym">Depressaria gossypiella</name>
    <dbReference type="NCBI Taxonomy" id="13191"/>
    <lineage>
        <taxon>Eukaryota</taxon>
        <taxon>Metazoa</taxon>
        <taxon>Ecdysozoa</taxon>
        <taxon>Arthropoda</taxon>
        <taxon>Hexapoda</taxon>
        <taxon>Insecta</taxon>
        <taxon>Pterygota</taxon>
        <taxon>Neoptera</taxon>
        <taxon>Endopterygota</taxon>
        <taxon>Lepidoptera</taxon>
        <taxon>Glossata</taxon>
        <taxon>Ditrysia</taxon>
        <taxon>Gelechioidea</taxon>
        <taxon>Gelechiidae</taxon>
        <taxon>Apatetrinae</taxon>
        <taxon>Pectinophora</taxon>
    </lineage>
</organism>
<feature type="non-terminal residue" evidence="2">
    <location>
        <position position="111"/>
    </location>
</feature>
<feature type="non-terminal residue" evidence="2">
    <location>
        <position position="1"/>
    </location>
</feature>
<feature type="compositionally biased region" description="Basic and acidic residues" evidence="1">
    <location>
        <begin position="61"/>
        <end position="76"/>
    </location>
</feature>
<dbReference type="AlphaFoldDB" id="A0A1E1VYV3"/>
<reference evidence="2" key="1">
    <citation type="submission" date="2015-09" db="EMBL/GenBank/DDBJ databases">
        <title>De novo assembly of Pectinophora gossypiella (Pink Bollworm) gut transcriptome.</title>
        <authorList>
            <person name="Tassone E.E."/>
        </authorList>
    </citation>
    <scope>NUCLEOTIDE SEQUENCE</scope>
</reference>
<evidence type="ECO:0000256" key="1">
    <source>
        <dbReference type="SAM" id="MobiDB-lite"/>
    </source>
</evidence>
<feature type="compositionally biased region" description="Pro residues" evidence="1">
    <location>
        <begin position="1"/>
        <end position="10"/>
    </location>
</feature>
<protein>
    <submittedName>
        <fullName evidence="2">Uncharacterized protein</fullName>
    </submittedName>
</protein>
<feature type="region of interest" description="Disordered" evidence="1">
    <location>
        <begin position="1"/>
        <end position="111"/>
    </location>
</feature>
<dbReference type="EMBL" id="GDQN01011149">
    <property type="protein sequence ID" value="JAT79905.1"/>
    <property type="molecule type" value="Transcribed_RNA"/>
</dbReference>
<gene>
    <name evidence="2" type="ORF">g.18478</name>
</gene>
<name>A0A1E1VYV3_PECGO</name>
<dbReference type="OrthoDB" id="9970574at2759"/>